<accession>A0A1V1PCH4</accession>
<dbReference type="SUPFAM" id="SSF54106">
    <property type="entry name" value="LysM domain"/>
    <property type="match status" value="1"/>
</dbReference>
<protein>
    <recommendedName>
        <fullName evidence="1">LysM domain-containing protein</fullName>
    </recommendedName>
</protein>
<proteinExistence type="predicted"/>
<sequence length="79" mass="9288">MIPKGSSTGFHNRYKKNMNVWAQQEKTHIYIVQKGDNLSNIAERFNVPLPALLIWNRISHRNHIHPGDRILVYPKKLNE</sequence>
<dbReference type="EMBL" id="ATBP01000141">
    <property type="protein sequence ID" value="ETR72498.1"/>
    <property type="molecule type" value="Genomic_DNA"/>
</dbReference>
<dbReference type="PROSITE" id="PS51782">
    <property type="entry name" value="LYSM"/>
    <property type="match status" value="1"/>
</dbReference>
<dbReference type="SMART" id="SM00257">
    <property type="entry name" value="LysM"/>
    <property type="match status" value="1"/>
</dbReference>
<dbReference type="Pfam" id="PF01476">
    <property type="entry name" value="LysM"/>
    <property type="match status" value="1"/>
</dbReference>
<evidence type="ECO:0000259" key="1">
    <source>
        <dbReference type="PROSITE" id="PS51782"/>
    </source>
</evidence>
<dbReference type="Proteomes" id="UP000189670">
    <property type="component" value="Unassembled WGS sequence"/>
</dbReference>
<name>A0A1V1PCH4_9BACT</name>
<reference evidence="3" key="1">
    <citation type="submission" date="2012-11" db="EMBL/GenBank/DDBJ databases">
        <authorList>
            <person name="Lucero-Rivera Y.E."/>
            <person name="Tovar-Ramirez D."/>
        </authorList>
    </citation>
    <scope>NUCLEOTIDE SEQUENCE [LARGE SCALE GENOMIC DNA]</scope>
    <source>
        <strain evidence="3">Araruama</strain>
    </source>
</reference>
<evidence type="ECO:0000313" key="3">
    <source>
        <dbReference type="Proteomes" id="UP000189670"/>
    </source>
</evidence>
<comment type="caution">
    <text evidence="2">The sequence shown here is derived from an EMBL/GenBank/DDBJ whole genome shotgun (WGS) entry which is preliminary data.</text>
</comment>
<organism evidence="2 3">
    <name type="scientific">Candidatus Magnetoglobus multicellularis str. Araruama</name>
    <dbReference type="NCBI Taxonomy" id="890399"/>
    <lineage>
        <taxon>Bacteria</taxon>
        <taxon>Pseudomonadati</taxon>
        <taxon>Thermodesulfobacteriota</taxon>
        <taxon>Desulfobacteria</taxon>
        <taxon>Desulfobacterales</taxon>
        <taxon>Desulfobacteraceae</taxon>
        <taxon>Candidatus Magnetoglobus</taxon>
    </lineage>
</organism>
<evidence type="ECO:0000313" key="2">
    <source>
        <dbReference type="EMBL" id="ETR72498.1"/>
    </source>
</evidence>
<dbReference type="CDD" id="cd00118">
    <property type="entry name" value="LysM"/>
    <property type="match status" value="1"/>
</dbReference>
<dbReference type="Gene3D" id="3.10.350.10">
    <property type="entry name" value="LysM domain"/>
    <property type="match status" value="1"/>
</dbReference>
<dbReference type="AlphaFoldDB" id="A0A1V1PCH4"/>
<dbReference type="InterPro" id="IPR018392">
    <property type="entry name" value="LysM"/>
</dbReference>
<feature type="domain" description="LysM" evidence="1">
    <location>
        <begin position="28"/>
        <end position="72"/>
    </location>
</feature>
<gene>
    <name evidence="2" type="ORF">OMM_07479</name>
</gene>
<dbReference type="InterPro" id="IPR036779">
    <property type="entry name" value="LysM_dom_sf"/>
</dbReference>